<dbReference type="Pfam" id="PF01453">
    <property type="entry name" value="B_lectin"/>
    <property type="match status" value="1"/>
</dbReference>
<evidence type="ECO:0000259" key="25">
    <source>
        <dbReference type="PROSITE" id="PS50927"/>
    </source>
</evidence>
<evidence type="ECO:0000256" key="6">
    <source>
        <dbReference type="ARBA" id="ARBA00022692"/>
    </source>
</evidence>
<evidence type="ECO:0000256" key="2">
    <source>
        <dbReference type="ARBA" id="ARBA00022527"/>
    </source>
</evidence>
<keyword evidence="3" id="KW-0245">EGF-like domain</keyword>
<comment type="subcellular location">
    <subcellularLocation>
        <location evidence="1">Membrane</location>
        <topology evidence="1">Single-pass type I membrane protein</topology>
    </subcellularLocation>
</comment>
<proteinExistence type="inferred from homology"/>
<evidence type="ECO:0000256" key="4">
    <source>
        <dbReference type="ARBA" id="ARBA00022546"/>
    </source>
</evidence>
<evidence type="ECO:0000313" key="26">
    <source>
        <dbReference type="EMBL" id="JAT67405.1"/>
    </source>
</evidence>
<protein>
    <recommendedName>
        <fullName evidence="21">Receptor-like serine/threonine-protein kinase</fullName>
        <ecNumber evidence="21">2.7.11.1</ecNumber>
    </recommendedName>
</protein>
<dbReference type="Pfam" id="PF07714">
    <property type="entry name" value="PK_Tyr_Ser-Thr"/>
    <property type="match status" value="1"/>
</dbReference>
<feature type="domain" description="Protein kinase" evidence="24">
    <location>
        <begin position="575"/>
        <end position="854"/>
    </location>
</feature>
<keyword evidence="10 21" id="KW-0547">Nucleotide-binding</keyword>
<dbReference type="PROSITE" id="PS00107">
    <property type="entry name" value="PROTEIN_KINASE_ATP"/>
    <property type="match status" value="1"/>
</dbReference>
<keyword evidence="16" id="KW-1015">Disulfide bond</keyword>
<dbReference type="CDD" id="cd01098">
    <property type="entry name" value="PAN_AP_plant"/>
    <property type="match status" value="1"/>
</dbReference>
<keyword evidence="18" id="KW-0325">Glycoprotein</keyword>
<dbReference type="GO" id="GO:0005537">
    <property type="term" value="F:D-mannose binding"/>
    <property type="evidence" value="ECO:0007669"/>
    <property type="project" value="UniProtKB-KW"/>
</dbReference>
<feature type="binding site" evidence="22">
    <location>
        <position position="607"/>
    </location>
    <ligand>
        <name>ATP</name>
        <dbReference type="ChEBI" id="CHEBI:30616"/>
    </ligand>
</feature>
<dbReference type="InterPro" id="IPR017441">
    <property type="entry name" value="Protein_kinase_ATP_BS"/>
</dbReference>
<dbReference type="FunFam" id="3.30.200.20:FF:000059">
    <property type="entry name" value="S-receptor-like serine/threonine-protein kinase"/>
    <property type="match status" value="1"/>
</dbReference>
<gene>
    <name evidence="26" type="primary">RLK1_13</name>
    <name evidence="26" type="ORF">g.119385</name>
</gene>
<comment type="catalytic activity">
    <reaction evidence="20 21">
        <text>L-seryl-[protein] + ATP = O-phospho-L-seryl-[protein] + ADP + H(+)</text>
        <dbReference type="Rhea" id="RHEA:17989"/>
        <dbReference type="Rhea" id="RHEA-COMP:9863"/>
        <dbReference type="Rhea" id="RHEA-COMP:11604"/>
        <dbReference type="ChEBI" id="CHEBI:15378"/>
        <dbReference type="ChEBI" id="CHEBI:29999"/>
        <dbReference type="ChEBI" id="CHEBI:30616"/>
        <dbReference type="ChEBI" id="CHEBI:83421"/>
        <dbReference type="ChEBI" id="CHEBI:456216"/>
        <dbReference type="EC" id="2.7.11.1"/>
    </reaction>
</comment>
<dbReference type="FunFam" id="2.90.10.10:FF:000013">
    <property type="entry name" value="G-type lectin S-receptor-like serine/threonine-protein kinase LECRK1"/>
    <property type="match status" value="1"/>
</dbReference>
<keyword evidence="17 26" id="KW-0675">Receptor</keyword>
<evidence type="ECO:0000256" key="1">
    <source>
        <dbReference type="ARBA" id="ARBA00004479"/>
    </source>
</evidence>
<evidence type="ECO:0000256" key="11">
    <source>
        <dbReference type="ARBA" id="ARBA00022777"/>
    </source>
</evidence>
<dbReference type="FunFam" id="2.90.10.30:FF:000001">
    <property type="entry name" value="Serine/threonine-protein kinase"/>
    <property type="match status" value="1"/>
</dbReference>
<evidence type="ECO:0000256" key="7">
    <source>
        <dbReference type="ARBA" id="ARBA00022729"/>
    </source>
</evidence>
<dbReference type="GO" id="GO:0005524">
    <property type="term" value="F:ATP binding"/>
    <property type="evidence" value="ECO:0007669"/>
    <property type="project" value="UniProtKB-UniRule"/>
</dbReference>
<evidence type="ECO:0000259" key="24">
    <source>
        <dbReference type="PROSITE" id="PS50011"/>
    </source>
</evidence>
<evidence type="ECO:0000256" key="21">
    <source>
        <dbReference type="PIRNR" id="PIRNR000641"/>
    </source>
</evidence>
<dbReference type="Gene3D" id="3.30.200.20">
    <property type="entry name" value="Phosphorylase Kinase, domain 1"/>
    <property type="match status" value="1"/>
</dbReference>
<evidence type="ECO:0000256" key="18">
    <source>
        <dbReference type="ARBA" id="ARBA00023180"/>
    </source>
</evidence>
<dbReference type="GO" id="GO:0051707">
    <property type="term" value="P:response to other organism"/>
    <property type="evidence" value="ECO:0007669"/>
    <property type="project" value="UniProtKB-ARBA"/>
</dbReference>
<dbReference type="AlphaFoldDB" id="A0A1D1ZKY8"/>
<feature type="domain" description="Bulb-type lectin" evidence="25">
    <location>
        <begin position="65"/>
        <end position="188"/>
    </location>
</feature>
<evidence type="ECO:0000256" key="19">
    <source>
        <dbReference type="ARBA" id="ARBA00047899"/>
    </source>
</evidence>
<dbReference type="InterPro" id="IPR001245">
    <property type="entry name" value="Ser-Thr/Tyr_kinase_cat_dom"/>
</dbReference>
<evidence type="ECO:0000256" key="17">
    <source>
        <dbReference type="ARBA" id="ARBA00023170"/>
    </source>
</evidence>
<dbReference type="InterPro" id="IPR008271">
    <property type="entry name" value="Ser/Thr_kinase_AS"/>
</dbReference>
<sequence length="869" mass="95139">MVPLVLIVYKINISAISRRLPAMAAAAPAPRPGLVVPSFASFPLHLFLLLTLVAAPSVVAQASTAPNITLGSTLDDDTSFWASPSGEFAFGFYPIRPNNDTFLLAIWFANIPERTLVWYANRQGDPVVRRGSKAQLRADGQLVLSDHTGQQVWAAAPVGVQVAYAALLDSGNLVLSSGNTTTSDEVAWQSFDYPVDTLLPGQVMNWGGNLTSRRSEDDYSVGRFQLRLLNDGNLVLNTANLPTQFGYAAYWWSHTFQSGRQVVFNRTGEGIHVVNTNGSVKSVMAVTLGSPEDFYQRATLDVDGVLRLYVYPKNGTAPGSRNWSAGTWSAAEYIPKNLCRDVKTDLGSGACGFNSYCRLDKGNPVCACPPGYSPMDPADMSRGCRPDYVNRGCNPDGTYVEANDVVEFFIQPMADTDWPQSDYEKLSPVNEDTCRESCLADCLCTVAVFMDRNCWKKKMPLSNGYVDPTTRAKALIKVARATTNSSSRPPFLLPRPSDPERPRRRAVVQSALLGVSAFVNLVLLLAAGIMMCRSSSKGHNKALLRRLRVQGVSLRGAHLLHLCFFTYGELEKATGKFQEELGEGSFGVVYRGDMELDGQMVPVAVKKLQGMAQRGEEEFATEVKVIGQTHHRNLVGLLGFCNEGPHRLLVYEYMRNGSLAGYLFGGVGERPGWEQRVQIADGVARGLVYLHEECGSQIIHCDIKPQNVLLDGDLTARISDFGLAKLLGKSQTRTNTAIRGTKGYVAPEWFRNVPVTSKVDVYSFGVVLLEIVCCRRNVPVPAADPSGDDPILTDWAYDCYRYGELSALVGEDDEAMADRVRLGRLVTVALWCVQEEPSVRPSMKEVCQMLEGTVDVPVPPDPTSSINPV</sequence>
<reference evidence="26" key="1">
    <citation type="submission" date="2015-07" db="EMBL/GenBank/DDBJ databases">
        <title>Transcriptome Assembly of Anthurium amnicola.</title>
        <authorList>
            <person name="Suzuki J."/>
        </authorList>
    </citation>
    <scope>NUCLEOTIDE SEQUENCE</scope>
</reference>
<keyword evidence="11 21" id="KW-0418">Kinase</keyword>
<dbReference type="InterPro" id="IPR036426">
    <property type="entry name" value="Bulb-type_lectin_dom_sf"/>
</dbReference>
<keyword evidence="15" id="KW-0472">Membrane</keyword>
<accession>A0A1D1ZKY8</accession>
<dbReference type="CDD" id="cd00028">
    <property type="entry name" value="B_lectin"/>
    <property type="match status" value="1"/>
</dbReference>
<dbReference type="InterPro" id="IPR011009">
    <property type="entry name" value="Kinase-like_dom_sf"/>
</dbReference>
<dbReference type="Gene3D" id="2.90.10.30">
    <property type="match status" value="1"/>
</dbReference>
<evidence type="ECO:0000256" key="20">
    <source>
        <dbReference type="ARBA" id="ARBA00048679"/>
    </source>
</evidence>
<dbReference type="CDD" id="cd14066">
    <property type="entry name" value="STKc_IRAK"/>
    <property type="match status" value="1"/>
</dbReference>
<dbReference type="EC" id="2.7.11.1" evidence="21"/>
<keyword evidence="4" id="KW-0348">Hemagglutinin</keyword>
<name>A0A1D1ZKY8_9ARAE</name>
<dbReference type="PROSITE" id="PS50927">
    <property type="entry name" value="BULB_LECTIN"/>
    <property type="match status" value="1"/>
</dbReference>
<evidence type="ECO:0000256" key="16">
    <source>
        <dbReference type="ARBA" id="ARBA00023157"/>
    </source>
</evidence>
<evidence type="ECO:0000256" key="8">
    <source>
        <dbReference type="ARBA" id="ARBA00022734"/>
    </source>
</evidence>
<comment type="catalytic activity">
    <reaction evidence="19 21">
        <text>L-threonyl-[protein] + ATP = O-phospho-L-threonyl-[protein] + ADP + H(+)</text>
        <dbReference type="Rhea" id="RHEA:46608"/>
        <dbReference type="Rhea" id="RHEA-COMP:11060"/>
        <dbReference type="Rhea" id="RHEA-COMP:11605"/>
        <dbReference type="ChEBI" id="CHEBI:15378"/>
        <dbReference type="ChEBI" id="CHEBI:30013"/>
        <dbReference type="ChEBI" id="CHEBI:30616"/>
        <dbReference type="ChEBI" id="CHEBI:61977"/>
        <dbReference type="ChEBI" id="CHEBI:456216"/>
        <dbReference type="EC" id="2.7.11.1"/>
    </reaction>
</comment>
<keyword evidence="12 21" id="KW-0067">ATP-binding</keyword>
<evidence type="ECO:0000256" key="22">
    <source>
        <dbReference type="PROSITE-ProRule" id="PRU10141"/>
    </source>
</evidence>
<dbReference type="InterPro" id="IPR001480">
    <property type="entry name" value="Bulb-type_lectin_dom"/>
</dbReference>
<dbReference type="PROSITE" id="PS50011">
    <property type="entry name" value="PROTEIN_KINASE_DOM"/>
    <property type="match status" value="1"/>
</dbReference>
<dbReference type="EMBL" id="GDJX01000531">
    <property type="protein sequence ID" value="JAT67405.1"/>
    <property type="molecule type" value="Transcribed_RNA"/>
</dbReference>
<evidence type="ECO:0000256" key="3">
    <source>
        <dbReference type="ARBA" id="ARBA00022536"/>
    </source>
</evidence>
<keyword evidence="2 21" id="KW-0723">Serine/threonine-protein kinase</keyword>
<evidence type="ECO:0000256" key="10">
    <source>
        <dbReference type="ARBA" id="ARBA00022741"/>
    </source>
</evidence>
<dbReference type="SUPFAM" id="SSF51110">
    <property type="entry name" value="alpha-D-mannose-specific plant lectins"/>
    <property type="match status" value="1"/>
</dbReference>
<dbReference type="Gene3D" id="2.90.10.10">
    <property type="entry name" value="Bulb-type lectin domain"/>
    <property type="match status" value="1"/>
</dbReference>
<keyword evidence="9" id="KW-0677">Repeat</keyword>
<dbReference type="InterPro" id="IPR051343">
    <property type="entry name" value="G-type_lectin_kinases/EP1-like"/>
</dbReference>
<evidence type="ECO:0000256" key="5">
    <source>
        <dbReference type="ARBA" id="ARBA00022679"/>
    </source>
</evidence>
<dbReference type="GO" id="GO:0016020">
    <property type="term" value="C:membrane"/>
    <property type="evidence" value="ECO:0007669"/>
    <property type="project" value="UniProtKB-SubCell"/>
</dbReference>
<dbReference type="SMART" id="SM00108">
    <property type="entry name" value="B_lectin"/>
    <property type="match status" value="1"/>
</dbReference>
<dbReference type="PIRSF" id="PIRSF000641">
    <property type="entry name" value="SRK"/>
    <property type="match status" value="1"/>
</dbReference>
<dbReference type="FunFam" id="1.10.510.10:FF:000237">
    <property type="entry name" value="G-type lectin S-receptor-like serine/threonine-protein kinase"/>
    <property type="match status" value="1"/>
</dbReference>
<comment type="similarity">
    <text evidence="21">Belongs to the protein kinase superfamily. Ser/Thr protein kinase family.</text>
</comment>
<evidence type="ECO:0000256" key="15">
    <source>
        <dbReference type="ARBA" id="ARBA00023136"/>
    </source>
</evidence>
<dbReference type="InterPro" id="IPR024171">
    <property type="entry name" value="SRK-like_kinase"/>
</dbReference>
<dbReference type="PANTHER" id="PTHR47976">
    <property type="entry name" value="G-TYPE LECTIN S-RECEPTOR-LIKE SERINE/THREONINE-PROTEIN KINASE SD2-5"/>
    <property type="match status" value="1"/>
</dbReference>
<keyword evidence="14" id="KW-0465">Mannose-binding</keyword>
<evidence type="ECO:0000256" key="23">
    <source>
        <dbReference type="SAM" id="MobiDB-lite"/>
    </source>
</evidence>
<organism evidence="26">
    <name type="scientific">Anthurium amnicola</name>
    <dbReference type="NCBI Taxonomy" id="1678845"/>
    <lineage>
        <taxon>Eukaryota</taxon>
        <taxon>Viridiplantae</taxon>
        <taxon>Streptophyta</taxon>
        <taxon>Embryophyta</taxon>
        <taxon>Tracheophyta</taxon>
        <taxon>Spermatophyta</taxon>
        <taxon>Magnoliopsida</taxon>
        <taxon>Liliopsida</taxon>
        <taxon>Araceae</taxon>
        <taxon>Pothoideae</taxon>
        <taxon>Potheae</taxon>
        <taxon>Anthurium</taxon>
    </lineage>
</organism>
<dbReference type="InterPro" id="IPR000719">
    <property type="entry name" value="Prot_kinase_dom"/>
</dbReference>
<keyword evidence="8 26" id="KW-0430">Lectin</keyword>
<feature type="region of interest" description="Disordered" evidence="23">
    <location>
        <begin position="482"/>
        <end position="502"/>
    </location>
</feature>
<dbReference type="PANTHER" id="PTHR47976:SF108">
    <property type="entry name" value="G-TYPE LECTIN S-RECEPTOR-LIKE SERINE_THREONINE-PROTEIN KINASE LECRK1"/>
    <property type="match status" value="1"/>
</dbReference>
<evidence type="ECO:0000256" key="14">
    <source>
        <dbReference type="ARBA" id="ARBA00023035"/>
    </source>
</evidence>
<keyword evidence="6" id="KW-0812">Transmembrane</keyword>
<dbReference type="SUPFAM" id="SSF56112">
    <property type="entry name" value="Protein kinase-like (PK-like)"/>
    <property type="match status" value="1"/>
</dbReference>
<dbReference type="GO" id="GO:0106310">
    <property type="term" value="F:protein serine kinase activity"/>
    <property type="evidence" value="ECO:0007669"/>
    <property type="project" value="RHEA"/>
</dbReference>
<evidence type="ECO:0000256" key="9">
    <source>
        <dbReference type="ARBA" id="ARBA00022737"/>
    </source>
</evidence>
<dbReference type="Gene3D" id="1.10.510.10">
    <property type="entry name" value="Transferase(Phosphotransferase) domain 1"/>
    <property type="match status" value="1"/>
</dbReference>
<evidence type="ECO:0000256" key="12">
    <source>
        <dbReference type="ARBA" id="ARBA00022840"/>
    </source>
</evidence>
<dbReference type="PROSITE" id="PS00108">
    <property type="entry name" value="PROTEIN_KINASE_ST"/>
    <property type="match status" value="1"/>
</dbReference>
<keyword evidence="13" id="KW-1133">Transmembrane helix</keyword>
<keyword evidence="5 21" id="KW-0808">Transferase</keyword>
<dbReference type="SMART" id="SM00220">
    <property type="entry name" value="S_TKc"/>
    <property type="match status" value="1"/>
</dbReference>
<dbReference type="GO" id="GO:0004674">
    <property type="term" value="F:protein serine/threonine kinase activity"/>
    <property type="evidence" value="ECO:0007669"/>
    <property type="project" value="UniProtKB-KW"/>
</dbReference>
<evidence type="ECO:0000256" key="13">
    <source>
        <dbReference type="ARBA" id="ARBA00022989"/>
    </source>
</evidence>
<keyword evidence="7" id="KW-0732">Signal</keyword>